<dbReference type="PANTHER" id="PTHR43649:SF34">
    <property type="entry name" value="ABC TRANSPORTER PERIPLASMIC-BINDING PROTEIN YCJN-RELATED"/>
    <property type="match status" value="1"/>
</dbReference>
<dbReference type="PANTHER" id="PTHR43649">
    <property type="entry name" value="ARABINOSE-BINDING PROTEIN-RELATED"/>
    <property type="match status" value="1"/>
</dbReference>
<organism evidence="5 6">
    <name type="scientific">Aquincola agrisoli</name>
    <dbReference type="NCBI Taxonomy" id="3119538"/>
    <lineage>
        <taxon>Bacteria</taxon>
        <taxon>Pseudomonadati</taxon>
        <taxon>Pseudomonadota</taxon>
        <taxon>Betaproteobacteria</taxon>
        <taxon>Burkholderiales</taxon>
        <taxon>Sphaerotilaceae</taxon>
        <taxon>Aquincola</taxon>
    </lineage>
</organism>
<protein>
    <submittedName>
        <fullName evidence="5">Sugar ABC transporter substrate-binding protein</fullName>
    </submittedName>
</protein>
<dbReference type="Gene3D" id="3.40.190.10">
    <property type="entry name" value="Periplasmic binding protein-like II"/>
    <property type="match status" value="2"/>
</dbReference>
<dbReference type="Proteomes" id="UP001336250">
    <property type="component" value="Unassembled WGS sequence"/>
</dbReference>
<evidence type="ECO:0000313" key="6">
    <source>
        <dbReference type="Proteomes" id="UP001336250"/>
    </source>
</evidence>
<evidence type="ECO:0000313" key="5">
    <source>
        <dbReference type="EMBL" id="MEF7614118.1"/>
    </source>
</evidence>
<dbReference type="EMBL" id="JAZIBG010000020">
    <property type="protein sequence ID" value="MEF7614118.1"/>
    <property type="molecule type" value="Genomic_DNA"/>
</dbReference>
<evidence type="ECO:0000256" key="1">
    <source>
        <dbReference type="ARBA" id="ARBA00004418"/>
    </source>
</evidence>
<comment type="subcellular location">
    <subcellularLocation>
        <location evidence="1">Periplasm</location>
    </subcellularLocation>
</comment>
<keyword evidence="4" id="KW-0732">Signal</keyword>
<proteinExistence type="inferred from homology"/>
<evidence type="ECO:0000256" key="2">
    <source>
        <dbReference type="ARBA" id="ARBA00008520"/>
    </source>
</evidence>
<dbReference type="Pfam" id="PF01547">
    <property type="entry name" value="SBP_bac_1"/>
    <property type="match status" value="1"/>
</dbReference>
<comment type="caution">
    <text evidence="5">The sequence shown here is derived from an EMBL/GenBank/DDBJ whole genome shotgun (WGS) entry which is preliminary data.</text>
</comment>
<accession>A0AAW9QD48</accession>
<gene>
    <name evidence="5" type="ORF">V4F39_09385</name>
</gene>
<dbReference type="RefSeq" id="WP_332289052.1">
    <property type="nucleotide sequence ID" value="NZ_JAZIBG010000020.1"/>
</dbReference>
<dbReference type="SUPFAM" id="SSF53850">
    <property type="entry name" value="Periplasmic binding protein-like II"/>
    <property type="match status" value="1"/>
</dbReference>
<keyword evidence="6" id="KW-1185">Reference proteome</keyword>
<keyword evidence="3" id="KW-0813">Transport</keyword>
<dbReference type="AlphaFoldDB" id="A0AAW9QD48"/>
<comment type="similarity">
    <text evidence="2">Belongs to the bacterial solute-binding protein 1 family.</text>
</comment>
<dbReference type="InterPro" id="IPR050490">
    <property type="entry name" value="Bact_solute-bd_prot1"/>
</dbReference>
<reference evidence="5 6" key="1">
    <citation type="submission" date="2024-02" db="EMBL/GenBank/DDBJ databases">
        <title>Genome sequence of Aquincola sp. MAHUQ-54.</title>
        <authorList>
            <person name="Huq M.A."/>
        </authorList>
    </citation>
    <scope>NUCLEOTIDE SEQUENCE [LARGE SCALE GENOMIC DNA]</scope>
    <source>
        <strain evidence="5 6">MAHUQ-54</strain>
    </source>
</reference>
<sequence length="431" mass="48070">MTLRRRSWLAAAGSLALPGCARRDDGTLRFWAMGREGEVAVQLLDGFEREHPGLRLRVEQLPWSAAHEKLLTAFAGDATPDVAQMGNTWLPEMAALDALEPLAPWMAQTPAISAADHFEGIWQTNTIDGVQLGLPWYVDTRLLFYRRDLLQRAGIATLPTNWGAWADAMRRLHAGPVPAPILLPTNEFEPLLALALQQEGTLLRDGGRRGNFSGEGFRRALGFYLSLFERGYAPGVSNNEVASVWQEFGRGSFAFYISGPWNIGEFKRRLPASVQGRWGTAPLPGPHGPGASTAGGSSLVMFRRSRMKPLAWQLIEYLSRPAVQHRFYRLTGNLPPRRSTWALHDADGPALADDPYARAFAQQLERVRPAPAVPEWERIAQEMQFAAERAIHRRSSIDIVVAELDERVDRILEKRRWMLDRQATAASGARP</sequence>
<dbReference type="InterPro" id="IPR006059">
    <property type="entry name" value="SBP"/>
</dbReference>
<dbReference type="CDD" id="cd14747">
    <property type="entry name" value="PBP2_MalE"/>
    <property type="match status" value="1"/>
</dbReference>
<name>A0AAW9QD48_9BURK</name>
<dbReference type="GO" id="GO:0042597">
    <property type="term" value="C:periplasmic space"/>
    <property type="evidence" value="ECO:0007669"/>
    <property type="project" value="UniProtKB-SubCell"/>
</dbReference>
<evidence type="ECO:0000256" key="3">
    <source>
        <dbReference type="ARBA" id="ARBA00022448"/>
    </source>
</evidence>
<evidence type="ECO:0000256" key="4">
    <source>
        <dbReference type="ARBA" id="ARBA00022729"/>
    </source>
</evidence>